<sequence>MFSWITDLDINILYYIQGHFRNELLNSIVKVFTSLGNYGLIWILLTIFLLVCKKTRKTGIVCAIALIIDLVICNGILKNIFARTRPYDAYKDIRCLIEPQPDYSFPSGHTASSFAAVVPILADRNTRRLGIVVLVVAILMALSRIYVCVHYPSDVLAGVIVGIFCGVLACMCYKMKGYSAPKNKSIIH</sequence>
<keyword evidence="3 7" id="KW-0812">Transmembrane</keyword>
<proteinExistence type="predicted"/>
<dbReference type="RefSeq" id="WP_055940545.1">
    <property type="nucleotide sequence ID" value="NZ_JAQDCV010000006.1"/>
</dbReference>
<gene>
    <name evidence="9" type="ORF">APZ18_00530</name>
</gene>
<comment type="subcellular location">
    <subcellularLocation>
        <location evidence="1">Cell membrane</location>
        <topology evidence="1">Multi-pass membrane protein</topology>
    </subcellularLocation>
</comment>
<evidence type="ECO:0000256" key="2">
    <source>
        <dbReference type="ARBA" id="ARBA00022475"/>
    </source>
</evidence>
<evidence type="ECO:0000256" key="5">
    <source>
        <dbReference type="ARBA" id="ARBA00022989"/>
    </source>
</evidence>
<reference evidence="9 10" key="1">
    <citation type="submission" date="2015-10" db="EMBL/GenBank/DDBJ databases">
        <title>Butyribacter intestini gen. nov., sp. nov., a butyric acid-producing bacterium of the family Lachnospiraceae isolated from the human faeces.</title>
        <authorList>
            <person name="Zou Y."/>
            <person name="Xue W."/>
            <person name="Luo G."/>
            <person name="Lv M."/>
        </authorList>
    </citation>
    <scope>NUCLEOTIDE SEQUENCE [LARGE SCALE GENOMIC DNA]</scope>
    <source>
        <strain evidence="9 10">TF01-11</strain>
    </source>
</reference>
<dbReference type="Proteomes" id="UP000050833">
    <property type="component" value="Unassembled WGS sequence"/>
</dbReference>
<keyword evidence="5 7" id="KW-1133">Transmembrane helix</keyword>
<keyword evidence="6 7" id="KW-0472">Membrane</keyword>
<evidence type="ECO:0000256" key="6">
    <source>
        <dbReference type="ARBA" id="ARBA00023136"/>
    </source>
</evidence>
<evidence type="ECO:0000256" key="3">
    <source>
        <dbReference type="ARBA" id="ARBA00022692"/>
    </source>
</evidence>
<evidence type="ECO:0000313" key="10">
    <source>
        <dbReference type="Proteomes" id="UP000050833"/>
    </source>
</evidence>
<dbReference type="EMBL" id="LLKB01000001">
    <property type="protein sequence ID" value="KQC85730.1"/>
    <property type="molecule type" value="Genomic_DNA"/>
</dbReference>
<dbReference type="Gene3D" id="1.20.144.10">
    <property type="entry name" value="Phosphatidic acid phosphatase type 2/haloperoxidase"/>
    <property type="match status" value="2"/>
</dbReference>
<feature type="transmembrane region" description="Helical" evidence="7">
    <location>
        <begin position="129"/>
        <end position="149"/>
    </location>
</feature>
<keyword evidence="2" id="KW-1003">Cell membrane</keyword>
<evidence type="ECO:0000313" key="9">
    <source>
        <dbReference type="EMBL" id="KQC85730.1"/>
    </source>
</evidence>
<evidence type="ECO:0000259" key="8">
    <source>
        <dbReference type="SMART" id="SM00014"/>
    </source>
</evidence>
<accession>A0AAW3JTH9</accession>
<evidence type="ECO:0000256" key="7">
    <source>
        <dbReference type="SAM" id="Phobius"/>
    </source>
</evidence>
<dbReference type="GO" id="GO:0016787">
    <property type="term" value="F:hydrolase activity"/>
    <property type="evidence" value="ECO:0007669"/>
    <property type="project" value="UniProtKB-KW"/>
</dbReference>
<name>A0AAW3JTH9_9FIRM</name>
<evidence type="ECO:0000256" key="1">
    <source>
        <dbReference type="ARBA" id="ARBA00004651"/>
    </source>
</evidence>
<feature type="domain" description="Phosphatidic acid phosphatase type 2/haloperoxidase" evidence="8">
    <location>
        <begin position="58"/>
        <end position="170"/>
    </location>
</feature>
<evidence type="ECO:0000256" key="4">
    <source>
        <dbReference type="ARBA" id="ARBA00022801"/>
    </source>
</evidence>
<organism evidence="9 10">
    <name type="scientific">Butyribacter intestini</name>
    <dbReference type="NCBI Taxonomy" id="1703332"/>
    <lineage>
        <taxon>Bacteria</taxon>
        <taxon>Bacillati</taxon>
        <taxon>Bacillota</taxon>
        <taxon>Clostridia</taxon>
        <taxon>Lachnospirales</taxon>
        <taxon>Lachnospiraceae</taxon>
        <taxon>Butyribacter</taxon>
    </lineage>
</organism>
<protein>
    <recommendedName>
        <fullName evidence="8">Phosphatidic acid phosphatase type 2/haloperoxidase domain-containing protein</fullName>
    </recommendedName>
</protein>
<keyword evidence="10" id="KW-1185">Reference proteome</keyword>
<dbReference type="PANTHER" id="PTHR14969:SF62">
    <property type="entry name" value="DECAPRENYLPHOSPHORYL-5-PHOSPHORIBOSE PHOSPHATASE RV3807C-RELATED"/>
    <property type="match status" value="1"/>
</dbReference>
<dbReference type="GO" id="GO:0005886">
    <property type="term" value="C:plasma membrane"/>
    <property type="evidence" value="ECO:0007669"/>
    <property type="project" value="UniProtKB-SubCell"/>
</dbReference>
<dbReference type="InterPro" id="IPR036938">
    <property type="entry name" value="PAP2/HPO_sf"/>
</dbReference>
<keyword evidence="4" id="KW-0378">Hydrolase</keyword>
<comment type="caution">
    <text evidence="9">The sequence shown here is derived from an EMBL/GenBank/DDBJ whole genome shotgun (WGS) entry which is preliminary data.</text>
</comment>
<dbReference type="InterPro" id="IPR000326">
    <property type="entry name" value="PAP2/HPO"/>
</dbReference>
<dbReference type="AlphaFoldDB" id="A0AAW3JTH9"/>
<dbReference type="SUPFAM" id="SSF48317">
    <property type="entry name" value="Acid phosphatase/Vanadium-dependent haloperoxidase"/>
    <property type="match status" value="1"/>
</dbReference>
<dbReference type="Pfam" id="PF01569">
    <property type="entry name" value="PAP2"/>
    <property type="match status" value="1"/>
</dbReference>
<feature type="transmembrane region" description="Helical" evidence="7">
    <location>
        <begin position="155"/>
        <end position="173"/>
    </location>
</feature>
<feature type="transmembrane region" description="Helical" evidence="7">
    <location>
        <begin position="58"/>
        <end position="77"/>
    </location>
</feature>
<dbReference type="SMART" id="SM00014">
    <property type="entry name" value="acidPPc"/>
    <property type="match status" value="1"/>
</dbReference>
<feature type="transmembrane region" description="Helical" evidence="7">
    <location>
        <begin position="31"/>
        <end position="51"/>
    </location>
</feature>
<dbReference type="PANTHER" id="PTHR14969">
    <property type="entry name" value="SPHINGOSINE-1-PHOSPHATE PHOSPHOHYDROLASE"/>
    <property type="match status" value="1"/>
</dbReference>